<dbReference type="InterPro" id="IPR057326">
    <property type="entry name" value="KR_dom"/>
</dbReference>
<dbReference type="PANTHER" id="PTHR43008">
    <property type="entry name" value="BENZIL REDUCTASE"/>
    <property type="match status" value="1"/>
</dbReference>
<evidence type="ECO:0000313" key="5">
    <source>
        <dbReference type="EMBL" id="CAI4019212.1"/>
    </source>
</evidence>
<reference evidence="6 7" key="2">
    <citation type="submission" date="2024-05" db="EMBL/GenBank/DDBJ databases">
        <authorList>
            <person name="Chen Y."/>
            <person name="Shah S."/>
            <person name="Dougan E. K."/>
            <person name="Thang M."/>
            <person name="Chan C."/>
        </authorList>
    </citation>
    <scope>NUCLEOTIDE SEQUENCE [LARGE SCALE GENOMIC DNA]</scope>
</reference>
<dbReference type="Pfam" id="PF00106">
    <property type="entry name" value="adh_short"/>
    <property type="match status" value="1"/>
</dbReference>
<feature type="domain" description="Ketoreductase" evidence="4">
    <location>
        <begin position="21"/>
        <end position="188"/>
    </location>
</feature>
<organism evidence="5">
    <name type="scientific">Cladocopium goreaui</name>
    <dbReference type="NCBI Taxonomy" id="2562237"/>
    <lineage>
        <taxon>Eukaryota</taxon>
        <taxon>Sar</taxon>
        <taxon>Alveolata</taxon>
        <taxon>Dinophyceae</taxon>
        <taxon>Suessiales</taxon>
        <taxon>Symbiodiniaceae</taxon>
        <taxon>Cladocopium</taxon>
    </lineage>
</organism>
<protein>
    <submittedName>
        <fullName evidence="6">Carbonyl reductase [NADPH] 3 (NADPH-dependen t carbonyl reductase 3) (Quinone reductase CBR3)</fullName>
    </submittedName>
</protein>
<dbReference type="PANTHER" id="PTHR43008:SF8">
    <property type="entry name" value="BENZIL REDUCTASE ((S)-BENZOIN FORMING) IRC24"/>
    <property type="match status" value="1"/>
</dbReference>
<dbReference type="GO" id="GO:0050664">
    <property type="term" value="F:oxidoreductase activity, acting on NAD(P)H, oxygen as acceptor"/>
    <property type="evidence" value="ECO:0007669"/>
    <property type="project" value="TreeGrafter"/>
</dbReference>
<comment type="caution">
    <text evidence="5">The sequence shown here is derived from an EMBL/GenBank/DDBJ whole genome shotgun (WGS) entry which is preliminary data.</text>
</comment>
<keyword evidence="2" id="KW-0560">Oxidoreductase</keyword>
<dbReference type="InterPro" id="IPR036291">
    <property type="entry name" value="NAD(P)-bd_dom_sf"/>
</dbReference>
<reference evidence="5" key="1">
    <citation type="submission" date="2022-10" db="EMBL/GenBank/DDBJ databases">
        <authorList>
            <person name="Chen Y."/>
            <person name="Dougan E. K."/>
            <person name="Chan C."/>
            <person name="Rhodes N."/>
            <person name="Thang M."/>
        </authorList>
    </citation>
    <scope>NUCLEOTIDE SEQUENCE</scope>
</reference>
<evidence type="ECO:0000256" key="1">
    <source>
        <dbReference type="ARBA" id="ARBA00006484"/>
    </source>
</evidence>
<evidence type="ECO:0000313" key="6">
    <source>
        <dbReference type="EMBL" id="CAL4806524.1"/>
    </source>
</evidence>
<proteinExistence type="inferred from homology"/>
<dbReference type="PRINTS" id="PR00081">
    <property type="entry name" value="GDHRDH"/>
</dbReference>
<gene>
    <name evidence="5" type="ORF">C1SCF055_LOCUS43726</name>
</gene>
<accession>A0A9P1GQJ3</accession>
<dbReference type="SUPFAM" id="SSF51735">
    <property type="entry name" value="NAD(P)-binding Rossmann-fold domains"/>
    <property type="match status" value="1"/>
</dbReference>
<dbReference type="Proteomes" id="UP001152797">
    <property type="component" value="Unassembled WGS sequence"/>
</dbReference>
<name>A0A9P1GQJ3_9DINO</name>
<evidence type="ECO:0000256" key="2">
    <source>
        <dbReference type="ARBA" id="ARBA00023002"/>
    </source>
</evidence>
<dbReference type="SMART" id="SM00822">
    <property type="entry name" value="PKS_KR"/>
    <property type="match status" value="1"/>
</dbReference>
<evidence type="ECO:0000313" key="7">
    <source>
        <dbReference type="Proteomes" id="UP001152797"/>
    </source>
</evidence>
<feature type="region of interest" description="Disordered" evidence="3">
    <location>
        <begin position="279"/>
        <end position="313"/>
    </location>
</feature>
<dbReference type="OrthoDB" id="436305at2759"/>
<dbReference type="EMBL" id="CAMXCT030006736">
    <property type="protein sequence ID" value="CAL4806524.1"/>
    <property type="molecule type" value="Genomic_DNA"/>
</dbReference>
<comment type="similarity">
    <text evidence="1">Belongs to the short-chain dehydrogenases/reductases (SDR) family.</text>
</comment>
<sequence>MATLWDPAERHGHLGPLPGQRLVLVTGAARGLGVGICKQVLQQADAELIVAARSLPKAQELADELGPRCRALQCDVSDEASCRLVAETVAKIRGSRALSVVHNAGVAYDLPWFPAPWPVEAARVTLGTNLFGAMRLTEALLPELLDERAHGRLVFVSSGAGAANLSKMAEERRCALTTIEDVKALKDFCEAFIQAYEASAKEQAEVPLPKLQEGFWLQSNGFSKACLNRYCQMMALQHPTLCCVACSPGFVETEMVKTYRGDSKLKSVEEGGDVCAWLALSPDAGPSGVKTPPSEGEGQPDNHEKNEGLAAAS</sequence>
<dbReference type="InterPro" id="IPR002347">
    <property type="entry name" value="SDR_fam"/>
</dbReference>
<dbReference type="EMBL" id="CAMXCT020006736">
    <property type="protein sequence ID" value="CAL1172587.1"/>
    <property type="molecule type" value="Genomic_DNA"/>
</dbReference>
<dbReference type="Gene3D" id="3.40.50.720">
    <property type="entry name" value="NAD(P)-binding Rossmann-like Domain"/>
    <property type="match status" value="1"/>
</dbReference>
<dbReference type="EMBL" id="CAMXCT010006736">
    <property type="protein sequence ID" value="CAI4019212.1"/>
    <property type="molecule type" value="Genomic_DNA"/>
</dbReference>
<dbReference type="GO" id="GO:0016616">
    <property type="term" value="F:oxidoreductase activity, acting on the CH-OH group of donors, NAD or NADP as acceptor"/>
    <property type="evidence" value="ECO:0007669"/>
    <property type="project" value="UniProtKB-ARBA"/>
</dbReference>
<dbReference type="AlphaFoldDB" id="A0A9P1GQJ3"/>
<keyword evidence="7" id="KW-1185">Reference proteome</keyword>
<evidence type="ECO:0000256" key="3">
    <source>
        <dbReference type="SAM" id="MobiDB-lite"/>
    </source>
</evidence>
<evidence type="ECO:0000259" key="4">
    <source>
        <dbReference type="SMART" id="SM00822"/>
    </source>
</evidence>